<evidence type="ECO:0000313" key="5">
    <source>
        <dbReference type="Ensembl" id="ENSMALP00000023767.1"/>
    </source>
</evidence>
<dbReference type="GeneID" id="109967424"/>
<feature type="domain" description="Spermatogenesis-associated protein 6 N-terminal" evidence="4">
    <location>
        <begin position="22"/>
        <end position="160"/>
    </location>
</feature>
<dbReference type="AlphaFoldDB" id="A0A3Q3K644"/>
<dbReference type="InterPro" id="IPR032732">
    <property type="entry name" value="SPATA6_N"/>
</dbReference>
<keyword evidence="6" id="KW-1185">Reference proteome</keyword>
<evidence type="ECO:0000256" key="3">
    <source>
        <dbReference type="SAM" id="MobiDB-lite"/>
    </source>
</evidence>
<dbReference type="GO" id="GO:0007283">
    <property type="term" value="P:spermatogenesis"/>
    <property type="evidence" value="ECO:0007669"/>
    <property type="project" value="InterPro"/>
</dbReference>
<dbReference type="PANTHER" id="PTHR16435:SF3">
    <property type="entry name" value="SPERMATOGENESIS-ASSOCIATED PROTEIN 6"/>
    <property type="match status" value="1"/>
</dbReference>
<reference evidence="5" key="2">
    <citation type="submission" date="2025-09" db="UniProtKB">
        <authorList>
            <consortium name="Ensembl"/>
        </authorList>
    </citation>
    <scope>IDENTIFICATION</scope>
</reference>
<keyword evidence="2" id="KW-0597">Phosphoprotein</keyword>
<protein>
    <recommendedName>
        <fullName evidence="4">Spermatogenesis-associated protein 6 N-terminal domain-containing protein</fullName>
    </recommendedName>
</protein>
<evidence type="ECO:0000256" key="2">
    <source>
        <dbReference type="ARBA" id="ARBA00022553"/>
    </source>
</evidence>
<name>A0A3Q3K644_MONAL</name>
<dbReference type="InterPro" id="IPR042769">
    <property type="entry name" value="SPATA6_fam"/>
</dbReference>
<dbReference type="PANTHER" id="PTHR16435">
    <property type="entry name" value="SPERMATOGENESIS-ASSOCIATED PROTEIN 6 SPATA6"/>
    <property type="match status" value="1"/>
</dbReference>
<dbReference type="KEGG" id="malb:109967424"/>
<dbReference type="CTD" id="54558"/>
<sequence length="469" mass="51971">MALKKSKFSSGNMHKKSLKCTVYLDIKAVTCPGVLLSKKNDIYLSVCIMGQHRKTPCLPPVFPLRFHHTMVFVRMFPGVVDPADVADLLEADTASFELIQLVPPEGEVLATVEETSRDFLYPGPNLSSRGGAVEREILMKRSSSFPGISPKVEFATTSVIEESHGRDRWPASPSCCLIPARPSLTSSRLSSAIKSEGNGVSLKRGKEKLNVESVFTNSSSPASSRHSPSSSTRSPQINKERKHTSPRVSADCGYQQPTVSSRTRALSPYTHRKMCQLSEDARQRLSHLQLGPHYFRKETESQPPFLVSRCSSVSGMGTPSTSPQHGSIHRRSVSFSAVHTDSSLLGSYRPRTARVRSGSVKVQSSPETQSRHEVQTKSPVKGVASVQSTWAVSDCRSPLNLPNHSLSERFQTSQPSPSYWEEIHSRIQRILQTHRSTWDHRVPTHKHHPSPKIKGLHIKLPVESLKSHI</sequence>
<evidence type="ECO:0000313" key="6">
    <source>
        <dbReference type="Proteomes" id="UP000261600"/>
    </source>
</evidence>
<dbReference type="Pfam" id="PF14909">
    <property type="entry name" value="SPATA6"/>
    <property type="match status" value="1"/>
</dbReference>
<reference evidence="5" key="1">
    <citation type="submission" date="2025-08" db="UniProtKB">
        <authorList>
            <consortium name="Ensembl"/>
        </authorList>
    </citation>
    <scope>IDENTIFICATION</scope>
</reference>
<dbReference type="GO" id="GO:0120212">
    <property type="term" value="C:sperm head-tail coupling apparatus"/>
    <property type="evidence" value="ECO:0007669"/>
    <property type="project" value="InterPro"/>
</dbReference>
<dbReference type="OrthoDB" id="5963614at2759"/>
<organism evidence="5 6">
    <name type="scientific">Monopterus albus</name>
    <name type="common">Swamp eel</name>
    <dbReference type="NCBI Taxonomy" id="43700"/>
    <lineage>
        <taxon>Eukaryota</taxon>
        <taxon>Metazoa</taxon>
        <taxon>Chordata</taxon>
        <taxon>Craniata</taxon>
        <taxon>Vertebrata</taxon>
        <taxon>Euteleostomi</taxon>
        <taxon>Actinopterygii</taxon>
        <taxon>Neopterygii</taxon>
        <taxon>Teleostei</taxon>
        <taxon>Neoteleostei</taxon>
        <taxon>Acanthomorphata</taxon>
        <taxon>Anabantaria</taxon>
        <taxon>Synbranchiformes</taxon>
        <taxon>Synbranchidae</taxon>
        <taxon>Monopterus</taxon>
    </lineage>
</organism>
<feature type="region of interest" description="Disordered" evidence="3">
    <location>
        <begin position="354"/>
        <end position="381"/>
    </location>
</feature>
<evidence type="ECO:0000256" key="1">
    <source>
        <dbReference type="ARBA" id="ARBA00006215"/>
    </source>
</evidence>
<feature type="compositionally biased region" description="Polar residues" evidence="3">
    <location>
        <begin position="255"/>
        <end position="264"/>
    </location>
</feature>
<dbReference type="STRING" id="43700.ENSMALP00000023767"/>
<dbReference type="GO" id="GO:0032027">
    <property type="term" value="F:myosin light chain binding"/>
    <property type="evidence" value="ECO:0007669"/>
    <property type="project" value="InterPro"/>
</dbReference>
<dbReference type="Ensembl" id="ENSMALT00000024218.1">
    <property type="protein sequence ID" value="ENSMALP00000023767.1"/>
    <property type="gene ID" value="ENSMALG00000016571.1"/>
</dbReference>
<evidence type="ECO:0000259" key="4">
    <source>
        <dbReference type="Pfam" id="PF14909"/>
    </source>
</evidence>
<feature type="compositionally biased region" description="Low complexity" evidence="3">
    <location>
        <begin position="218"/>
        <end position="235"/>
    </location>
</feature>
<accession>A0A3Q3K644</accession>
<feature type="region of interest" description="Disordered" evidence="3">
    <location>
        <begin position="214"/>
        <end position="264"/>
    </location>
</feature>
<proteinExistence type="inferred from homology"/>
<dbReference type="Proteomes" id="UP000261600">
    <property type="component" value="Unplaced"/>
</dbReference>
<dbReference type="RefSeq" id="XP_020468627.1">
    <property type="nucleotide sequence ID" value="XM_020612971.1"/>
</dbReference>
<comment type="similarity">
    <text evidence="1">Belongs to the SPATA6 family.</text>
</comment>